<protein>
    <recommendedName>
        <fullName evidence="7">ER membrane protein complex subunit 7 beta-sandwich domain-containing protein</fullName>
    </recommendedName>
</protein>
<evidence type="ECO:0000256" key="6">
    <source>
        <dbReference type="SAM" id="SignalP"/>
    </source>
</evidence>
<keyword evidence="4" id="KW-1133">Transmembrane helix</keyword>
<dbReference type="EMBL" id="MU864984">
    <property type="protein sequence ID" value="KAK4461757.1"/>
    <property type="molecule type" value="Genomic_DNA"/>
</dbReference>
<evidence type="ECO:0000259" key="7">
    <source>
        <dbReference type="Pfam" id="PF09430"/>
    </source>
</evidence>
<evidence type="ECO:0000256" key="2">
    <source>
        <dbReference type="ARBA" id="ARBA00022692"/>
    </source>
</evidence>
<dbReference type="PANTHER" id="PTHR13605:SF4">
    <property type="entry name" value="ER MEMBRANE PROTEIN COMPLEX SUBUNIT 7"/>
    <property type="match status" value="1"/>
</dbReference>
<feature type="chain" id="PRO_5043597436" description="ER membrane protein complex subunit 7 beta-sandwich domain-containing protein" evidence="6">
    <location>
        <begin position="20"/>
        <end position="254"/>
    </location>
</feature>
<comment type="subcellular location">
    <subcellularLocation>
        <location evidence="1">Membrane</location>
        <topology evidence="1">Single-pass membrane protein</topology>
    </subcellularLocation>
</comment>
<gene>
    <name evidence="8" type="ORF">QBC42DRAFT_269344</name>
</gene>
<feature type="signal peptide" evidence="6">
    <location>
        <begin position="1"/>
        <end position="19"/>
    </location>
</feature>
<evidence type="ECO:0000313" key="9">
    <source>
        <dbReference type="Proteomes" id="UP001321749"/>
    </source>
</evidence>
<name>A0AAV9HM87_9PEZI</name>
<sequence length="254" mass="27586">MRLTAFLLPLLGTPRASLASQQAHQPPLLQTTVTLLVAPSQQLPNPNSLPPSTRATLSALNKPYSSAPITLDNTFVFHNVTPGSYLADVSSVTHAFAPLRLDVVRDADENGEGLTVRAWETFRGNEWGNKGEDMVRVVGKGGVQGGKVVEVRCLGWKGFYLERSKFSVLSIFKNPIILLSLVSMGLFFGMPKLVENMDPEMRAEWEENQKKNPMNALMGAASGQPAANPMANFDMAAYLAGSGKKEDGNGKKKR</sequence>
<keyword evidence="2" id="KW-0812">Transmembrane</keyword>
<dbReference type="GO" id="GO:0072546">
    <property type="term" value="C:EMC complex"/>
    <property type="evidence" value="ECO:0007669"/>
    <property type="project" value="TreeGrafter"/>
</dbReference>
<keyword evidence="9" id="KW-1185">Reference proteome</keyword>
<reference evidence="8" key="2">
    <citation type="submission" date="2023-06" db="EMBL/GenBank/DDBJ databases">
        <authorList>
            <consortium name="Lawrence Berkeley National Laboratory"/>
            <person name="Mondo S.J."/>
            <person name="Hensen N."/>
            <person name="Bonometti L."/>
            <person name="Westerberg I."/>
            <person name="Brannstrom I.O."/>
            <person name="Guillou S."/>
            <person name="Cros-Aarteil S."/>
            <person name="Calhoun S."/>
            <person name="Haridas S."/>
            <person name="Kuo A."/>
            <person name="Pangilinan J."/>
            <person name="Riley R."/>
            <person name="Labutti K."/>
            <person name="Andreopoulos B."/>
            <person name="Lipzen A."/>
            <person name="Chen C."/>
            <person name="Yanf M."/>
            <person name="Daum C."/>
            <person name="Ng V."/>
            <person name="Clum A."/>
            <person name="Steindorff A."/>
            <person name="Ohm R."/>
            <person name="Martin F."/>
            <person name="Silar P."/>
            <person name="Natvig D."/>
            <person name="Lalanne C."/>
            <person name="Gautier V."/>
            <person name="Ament-Velasquez S.L."/>
            <person name="Kruys A."/>
            <person name="Hutchinson M.I."/>
            <person name="Powell A.J."/>
            <person name="Barry K."/>
            <person name="Miller A.N."/>
            <person name="Grigoriev I.V."/>
            <person name="Debuchy R."/>
            <person name="Gladieux P."/>
            <person name="Thoren M.H."/>
            <person name="Johannesson H."/>
        </authorList>
    </citation>
    <scope>NUCLEOTIDE SEQUENCE</scope>
    <source>
        <strain evidence="8">PSN324</strain>
    </source>
</reference>
<evidence type="ECO:0000313" key="8">
    <source>
        <dbReference type="EMBL" id="KAK4461757.1"/>
    </source>
</evidence>
<evidence type="ECO:0000256" key="3">
    <source>
        <dbReference type="ARBA" id="ARBA00022729"/>
    </source>
</evidence>
<feature type="domain" description="ER membrane protein complex subunit 7 beta-sandwich" evidence="7">
    <location>
        <begin position="44"/>
        <end position="179"/>
    </location>
</feature>
<accession>A0AAV9HM87</accession>
<evidence type="ECO:0000256" key="4">
    <source>
        <dbReference type="ARBA" id="ARBA00022989"/>
    </source>
</evidence>
<keyword evidence="5" id="KW-0472">Membrane</keyword>
<reference evidence="8" key="1">
    <citation type="journal article" date="2023" name="Mol. Phylogenet. Evol.">
        <title>Genome-scale phylogeny and comparative genomics of the fungal order Sordariales.</title>
        <authorList>
            <person name="Hensen N."/>
            <person name="Bonometti L."/>
            <person name="Westerberg I."/>
            <person name="Brannstrom I.O."/>
            <person name="Guillou S."/>
            <person name="Cros-Aarteil S."/>
            <person name="Calhoun S."/>
            <person name="Haridas S."/>
            <person name="Kuo A."/>
            <person name="Mondo S."/>
            <person name="Pangilinan J."/>
            <person name="Riley R."/>
            <person name="LaButti K."/>
            <person name="Andreopoulos B."/>
            <person name="Lipzen A."/>
            <person name="Chen C."/>
            <person name="Yan M."/>
            <person name="Daum C."/>
            <person name="Ng V."/>
            <person name="Clum A."/>
            <person name="Steindorff A."/>
            <person name="Ohm R.A."/>
            <person name="Martin F."/>
            <person name="Silar P."/>
            <person name="Natvig D.O."/>
            <person name="Lalanne C."/>
            <person name="Gautier V."/>
            <person name="Ament-Velasquez S.L."/>
            <person name="Kruys A."/>
            <person name="Hutchinson M.I."/>
            <person name="Powell A.J."/>
            <person name="Barry K."/>
            <person name="Miller A.N."/>
            <person name="Grigoriev I.V."/>
            <person name="Debuchy R."/>
            <person name="Gladieux P."/>
            <person name="Hiltunen Thoren M."/>
            <person name="Johannesson H."/>
        </authorList>
    </citation>
    <scope>NUCLEOTIDE SEQUENCE</scope>
    <source>
        <strain evidence="8">PSN324</strain>
    </source>
</reference>
<dbReference type="Pfam" id="PF09430">
    <property type="entry name" value="EMC7_beta-sandw"/>
    <property type="match status" value="1"/>
</dbReference>
<keyword evidence="3 6" id="KW-0732">Signal</keyword>
<evidence type="ECO:0000256" key="5">
    <source>
        <dbReference type="ARBA" id="ARBA00023136"/>
    </source>
</evidence>
<evidence type="ECO:0000256" key="1">
    <source>
        <dbReference type="ARBA" id="ARBA00004167"/>
    </source>
</evidence>
<dbReference type="Proteomes" id="UP001321749">
    <property type="component" value="Unassembled WGS sequence"/>
</dbReference>
<comment type="caution">
    <text evidence="8">The sequence shown here is derived from an EMBL/GenBank/DDBJ whole genome shotgun (WGS) entry which is preliminary data.</text>
</comment>
<organism evidence="8 9">
    <name type="scientific">Cladorrhinum samala</name>
    <dbReference type="NCBI Taxonomy" id="585594"/>
    <lineage>
        <taxon>Eukaryota</taxon>
        <taxon>Fungi</taxon>
        <taxon>Dikarya</taxon>
        <taxon>Ascomycota</taxon>
        <taxon>Pezizomycotina</taxon>
        <taxon>Sordariomycetes</taxon>
        <taxon>Sordariomycetidae</taxon>
        <taxon>Sordariales</taxon>
        <taxon>Podosporaceae</taxon>
        <taxon>Cladorrhinum</taxon>
    </lineage>
</organism>
<dbReference type="AlphaFoldDB" id="A0AAV9HM87"/>
<dbReference type="PANTHER" id="PTHR13605">
    <property type="entry name" value="ER MEMBRANE PROTEIN COMPLEX SUBUNIT 7"/>
    <property type="match status" value="1"/>
</dbReference>
<dbReference type="InterPro" id="IPR019008">
    <property type="entry name" value="Beta_sandwich_EMC7"/>
</dbReference>
<dbReference type="InterPro" id="IPR039163">
    <property type="entry name" value="EMC7"/>
</dbReference>
<proteinExistence type="predicted"/>